<dbReference type="RefSeq" id="WP_066186864.1">
    <property type="nucleotide sequence ID" value="NZ_LCUJ01000006.1"/>
</dbReference>
<dbReference type="OrthoDB" id="5346536at2"/>
<name>A0A1C0B5S7_9BACT</name>
<evidence type="ECO:0000313" key="2">
    <source>
        <dbReference type="Proteomes" id="UP000093281"/>
    </source>
</evidence>
<comment type="caution">
    <text evidence="1">The sequence shown here is derived from an EMBL/GenBank/DDBJ whole genome shotgun (WGS) entry which is preliminary data.</text>
</comment>
<gene>
    <name evidence="1" type="ORF">AAX29_01631</name>
</gene>
<dbReference type="STRING" id="544718.AAX25_01524"/>
<organism evidence="1 2">
    <name type="scientific">Aliarcobacter thereius</name>
    <dbReference type="NCBI Taxonomy" id="544718"/>
    <lineage>
        <taxon>Bacteria</taxon>
        <taxon>Pseudomonadati</taxon>
        <taxon>Campylobacterota</taxon>
        <taxon>Epsilonproteobacteria</taxon>
        <taxon>Campylobacterales</taxon>
        <taxon>Arcobacteraceae</taxon>
        <taxon>Aliarcobacter</taxon>
    </lineage>
</organism>
<dbReference type="Proteomes" id="UP000093281">
    <property type="component" value="Unassembled WGS sequence"/>
</dbReference>
<evidence type="ECO:0008006" key="3">
    <source>
        <dbReference type="Google" id="ProtNLM"/>
    </source>
</evidence>
<proteinExistence type="predicted"/>
<dbReference type="EMBL" id="LCUJ01000006">
    <property type="protein sequence ID" value="OCL98392.1"/>
    <property type="molecule type" value="Genomic_DNA"/>
</dbReference>
<dbReference type="PROSITE" id="PS51257">
    <property type="entry name" value="PROKAR_LIPOPROTEIN"/>
    <property type="match status" value="1"/>
</dbReference>
<reference evidence="2" key="1">
    <citation type="submission" date="2015-05" db="EMBL/GenBank/DDBJ databases">
        <authorList>
            <person name="Rovetto F."/>
            <person name="Cocolin L."/>
            <person name="Illeghems K."/>
            <person name="Van Nieuwerburgh F."/>
            <person name="Houf K."/>
        </authorList>
    </citation>
    <scope>NUCLEOTIDE SEQUENCE [LARGE SCALE GENOMIC DNA]</scope>
    <source>
        <strain evidence="2">DU22</strain>
    </source>
</reference>
<protein>
    <recommendedName>
        <fullName evidence="3">DUF945 domain-containing protein</fullName>
    </recommendedName>
</protein>
<sequence length="448" mass="52288">MNKKVIISLIVVVAILAAACFALRSSVNSKIESKIEEIKNSGFNVSYNKRFSIFSVKADGKVEITNPKEALTYLVSLQEYEEQRENLQRVVESFDEYILMDILQGMVYEYNFNLNLLSSGLDLNVYLTQFSDTLMQELENARDKQKVQVLIDMLENRDIHFNIDEKLNYKIKDIDLSNEDFQMILKGVNGTKNSTNIDLYEFNVLEDGVYIKLEKIKAYYEENIKKDMNSNFSIEKINFFSDRFNFELNKLKITSFSEILENLMDNKTNIAFDNFYLNRVNYYEEVELKTEINNVDLNFDLKKFPDQEYKDFLNAYAAMNLDMQNFFLKGQILLQAISEAKSNINIKASSKDFILENLNIFKELGIDGDILVSSNLAEMNFSTPNNLFDKLYFEIKIDKESVQNAINNGKFNRNDKITIIETEDKKYNLFKIELKENGIFVNDSFRIK</sequence>
<dbReference type="AlphaFoldDB" id="A0A1C0B5S7"/>
<evidence type="ECO:0000313" key="1">
    <source>
        <dbReference type="EMBL" id="OCL98392.1"/>
    </source>
</evidence>
<accession>A0A1C0B5S7</accession>